<feature type="signal peptide" evidence="1">
    <location>
        <begin position="1"/>
        <end position="21"/>
    </location>
</feature>
<dbReference type="InterPro" id="IPR011990">
    <property type="entry name" value="TPR-like_helical_dom_sf"/>
</dbReference>
<sequence>MHPLHLAPLAMLLVLSTVSCTSIPIPYIAQSPPETGIRYDDAPFSVGIRRMSDAELHRQESLARAGDKRAAFNVYDHYWAENDRARARQWLLFAAELGHGSAQYILAQNYLHENDNEKAIYWARRSRDSGYPNGAELVQRLENP</sequence>
<accession>A0A7G9RS87</accession>
<evidence type="ECO:0000313" key="2">
    <source>
        <dbReference type="EMBL" id="QNN58462.1"/>
    </source>
</evidence>
<evidence type="ECO:0000313" key="3">
    <source>
        <dbReference type="Proteomes" id="UP000515811"/>
    </source>
</evidence>
<keyword evidence="1" id="KW-0732">Signal</keyword>
<evidence type="ECO:0000256" key="1">
    <source>
        <dbReference type="SAM" id="SignalP"/>
    </source>
</evidence>
<dbReference type="AlphaFoldDB" id="A0A7G9RS87"/>
<organism evidence="2 3">
    <name type="scientific">Diaphorobacter ruginosibacter</name>
    <dbReference type="NCBI Taxonomy" id="1715720"/>
    <lineage>
        <taxon>Bacteria</taxon>
        <taxon>Pseudomonadati</taxon>
        <taxon>Pseudomonadota</taxon>
        <taxon>Betaproteobacteria</taxon>
        <taxon>Burkholderiales</taxon>
        <taxon>Comamonadaceae</taxon>
        <taxon>Diaphorobacter</taxon>
    </lineage>
</organism>
<feature type="chain" id="PRO_5028818590" evidence="1">
    <location>
        <begin position="22"/>
        <end position="144"/>
    </location>
</feature>
<dbReference type="Gene3D" id="1.25.40.10">
    <property type="entry name" value="Tetratricopeptide repeat domain"/>
    <property type="match status" value="1"/>
</dbReference>
<name>A0A7G9RS87_9BURK</name>
<dbReference type="Proteomes" id="UP000515811">
    <property type="component" value="Chromosome"/>
</dbReference>
<keyword evidence="3" id="KW-1185">Reference proteome</keyword>
<dbReference type="SUPFAM" id="SSF81901">
    <property type="entry name" value="HCP-like"/>
    <property type="match status" value="1"/>
</dbReference>
<dbReference type="EMBL" id="CP060714">
    <property type="protein sequence ID" value="QNN58462.1"/>
    <property type="molecule type" value="Genomic_DNA"/>
</dbReference>
<proteinExistence type="predicted"/>
<protein>
    <submittedName>
        <fullName evidence="2">Sel1 repeat family protein</fullName>
    </submittedName>
</protein>
<dbReference type="RefSeq" id="WP_187598867.1">
    <property type="nucleotide sequence ID" value="NZ_CP060714.1"/>
</dbReference>
<reference evidence="2 3" key="1">
    <citation type="submission" date="2020-08" db="EMBL/GenBank/DDBJ databases">
        <title>Genome sequence of Diaphorobacter ruginosibacter DSM 27467T.</title>
        <authorList>
            <person name="Hyun D.-W."/>
            <person name="Bae J.-W."/>
        </authorList>
    </citation>
    <scope>NUCLEOTIDE SEQUENCE [LARGE SCALE GENOMIC DNA]</scope>
    <source>
        <strain evidence="2 3">DSM 27467</strain>
    </source>
</reference>
<gene>
    <name evidence="2" type="ORF">H9K76_06380</name>
</gene>
<dbReference type="KEGG" id="drg:H9K76_06380"/>